<feature type="transmembrane region" description="Helical" evidence="6">
    <location>
        <begin position="340"/>
        <end position="360"/>
    </location>
</feature>
<evidence type="ECO:0000256" key="5">
    <source>
        <dbReference type="ARBA" id="ARBA00023136"/>
    </source>
</evidence>
<dbReference type="InterPro" id="IPR000731">
    <property type="entry name" value="SSD"/>
</dbReference>
<dbReference type="AlphaFoldDB" id="A0A3B1BYK9"/>
<feature type="transmembrane region" description="Helical" evidence="6">
    <location>
        <begin position="416"/>
        <end position="437"/>
    </location>
</feature>
<evidence type="ECO:0000259" key="7">
    <source>
        <dbReference type="PROSITE" id="PS50156"/>
    </source>
</evidence>
<dbReference type="InterPro" id="IPR050545">
    <property type="entry name" value="Mycobact_MmpL"/>
</dbReference>
<feature type="transmembrane region" description="Helical" evidence="6">
    <location>
        <begin position="366"/>
        <end position="387"/>
    </location>
</feature>
<dbReference type="SUPFAM" id="SSF82866">
    <property type="entry name" value="Multidrug efflux transporter AcrB transmembrane domain"/>
    <property type="match status" value="2"/>
</dbReference>
<dbReference type="EMBL" id="UOGB01000087">
    <property type="protein sequence ID" value="VAX17393.1"/>
    <property type="molecule type" value="Genomic_DNA"/>
</dbReference>
<feature type="transmembrane region" description="Helical" evidence="6">
    <location>
        <begin position="758"/>
        <end position="778"/>
    </location>
</feature>
<feature type="transmembrane region" description="Helical" evidence="6">
    <location>
        <begin position="317"/>
        <end position="333"/>
    </location>
</feature>
<evidence type="ECO:0000256" key="6">
    <source>
        <dbReference type="SAM" id="Phobius"/>
    </source>
</evidence>
<keyword evidence="4 6" id="KW-1133">Transmembrane helix</keyword>
<protein>
    <submittedName>
        <fullName evidence="8">Hopanoid-associated RND transporter, HpnN</fullName>
    </submittedName>
</protein>
<organism evidence="8">
    <name type="scientific">hydrothermal vent metagenome</name>
    <dbReference type="NCBI Taxonomy" id="652676"/>
    <lineage>
        <taxon>unclassified sequences</taxon>
        <taxon>metagenomes</taxon>
        <taxon>ecological metagenomes</taxon>
    </lineage>
</organism>
<dbReference type="GO" id="GO:0005886">
    <property type="term" value="C:plasma membrane"/>
    <property type="evidence" value="ECO:0007669"/>
    <property type="project" value="UniProtKB-SubCell"/>
</dbReference>
<dbReference type="Pfam" id="PF03176">
    <property type="entry name" value="MMPL"/>
    <property type="match status" value="2"/>
</dbReference>
<dbReference type="InterPro" id="IPR004869">
    <property type="entry name" value="MMPL_dom"/>
</dbReference>
<feature type="domain" description="SSD" evidence="7">
    <location>
        <begin position="329"/>
        <end position="465"/>
    </location>
</feature>
<keyword evidence="2" id="KW-1003">Cell membrane</keyword>
<feature type="transmembrane region" description="Helical" evidence="6">
    <location>
        <begin position="877"/>
        <end position="902"/>
    </location>
</feature>
<keyword evidence="5 6" id="KW-0472">Membrane</keyword>
<dbReference type="PROSITE" id="PS50156">
    <property type="entry name" value="SSD"/>
    <property type="match status" value="2"/>
</dbReference>
<feature type="transmembrane region" description="Helical" evidence="6">
    <location>
        <begin position="811"/>
        <end position="832"/>
    </location>
</feature>
<accession>A0A3B1BYK9</accession>
<feature type="transmembrane region" description="Helical" evidence="6">
    <location>
        <begin position="853"/>
        <end position="871"/>
    </location>
</feature>
<dbReference type="Gene3D" id="1.20.1640.10">
    <property type="entry name" value="Multidrug efflux transporter AcrB transmembrane domain"/>
    <property type="match status" value="2"/>
</dbReference>
<feature type="transmembrane region" description="Helical" evidence="6">
    <location>
        <begin position="443"/>
        <end position="465"/>
    </location>
</feature>
<name>A0A3B1BYK9_9ZZZZ</name>
<sequence>MTRQTSENNPESSSGTKNILDRFFFQIERFAFKHSFSVIAASLILAALSMWVTVEKLTFKTGRGDLVAKDLPYVQRHAAYRQEFDDFDGMIVVVEGDDPEQKKNFAEALAEKLKSHPDFFSDVFYKIDTSYFKDKGLLFLDPEDLVELFQKISDRQQFLEDVNTTPNLDQLLKSINAEISSGMVDTLLSDFLGTGNGEKDDSADLGLLISLLKQMTAHLENEGAAYQSPWASFFTGNQETLKEQGYLISGKNNLMFILVTPNEDKSSFTGYKDSIETARQLVAETLKQFPNITVGITGEDVIASDEMSLTQVDVKKATLIAILGVSLLFILAFRGIVKPLMAVFCLIVALCWSMGFTTVTVGHLNILSVVFTTILIGLGIDFGIHILERYKEERMSGEDISTSLQKTVEGTGRGNFAGAITTALAFGAMTLTDFVGVAELGWIAAWGILFCMLAMLLLLPALLAVEEKFRKTNYTRLVKPVESKKWIEGFFSHYYAIIIVCLLLVGLSALSLRHLAFDYNLLNLQAKNTEAVAYEIKIMENANRSTWSAAMLANTLDQAREKLAAVKGLSTVGEVESILSLMPAHQSKNLAFLKQNSSVLSDLEVDAEDPSFTTKSIARSLKRIRFKLRSRDGDKGSIQEAATQLKRVTDALANTAPDSAKKRLSAFSKQLFTDYRGKVNDLRQNANPSPVVIDELPNEMRKRFISNKGRFLISIFPSVDFWNIDEREKFLAELRKVDPDVVGNAVHMFESSRLMKEGYVNGGMYAMGAIVIFVFATFKNFKTTLFIFLPVLVGSLWTIGIMDLVGVRFNLANLVILPLILGIGVVNGIHIIHRYREETDKSVPVLAKSTGQAVILSSLTTMIGFGSMMVADHQGIFSLGLVLTIGVGSCLIASITIVPAVLKLATEKGWKV</sequence>
<dbReference type="PANTHER" id="PTHR33406:SF13">
    <property type="entry name" value="MEMBRANE PROTEIN YDFJ"/>
    <property type="match status" value="1"/>
</dbReference>
<gene>
    <name evidence="8" type="ORF">MNBD_NITROSPINAE03-940</name>
</gene>
<evidence type="ECO:0000256" key="2">
    <source>
        <dbReference type="ARBA" id="ARBA00022475"/>
    </source>
</evidence>
<feature type="domain" description="SSD" evidence="7">
    <location>
        <begin position="788"/>
        <end position="904"/>
    </location>
</feature>
<feature type="transmembrane region" description="Helical" evidence="6">
    <location>
        <begin position="785"/>
        <end position="805"/>
    </location>
</feature>
<comment type="subcellular location">
    <subcellularLocation>
        <location evidence="1">Cell membrane</location>
        <topology evidence="1">Multi-pass membrane protein</topology>
    </subcellularLocation>
</comment>
<keyword evidence="3 6" id="KW-0812">Transmembrane</keyword>
<evidence type="ECO:0000256" key="3">
    <source>
        <dbReference type="ARBA" id="ARBA00022692"/>
    </source>
</evidence>
<evidence type="ECO:0000313" key="8">
    <source>
        <dbReference type="EMBL" id="VAX17393.1"/>
    </source>
</evidence>
<proteinExistence type="predicted"/>
<evidence type="ECO:0000256" key="4">
    <source>
        <dbReference type="ARBA" id="ARBA00022989"/>
    </source>
</evidence>
<feature type="transmembrane region" description="Helical" evidence="6">
    <location>
        <begin position="486"/>
        <end position="510"/>
    </location>
</feature>
<evidence type="ECO:0000256" key="1">
    <source>
        <dbReference type="ARBA" id="ARBA00004651"/>
    </source>
</evidence>
<feature type="transmembrane region" description="Helical" evidence="6">
    <location>
        <begin position="36"/>
        <end position="54"/>
    </location>
</feature>
<reference evidence="8" key="1">
    <citation type="submission" date="2018-06" db="EMBL/GenBank/DDBJ databases">
        <authorList>
            <person name="Zhirakovskaya E."/>
        </authorList>
    </citation>
    <scope>NUCLEOTIDE SEQUENCE</scope>
</reference>
<dbReference type="PANTHER" id="PTHR33406">
    <property type="entry name" value="MEMBRANE PROTEIN MJ1562-RELATED"/>
    <property type="match status" value="1"/>
</dbReference>